<dbReference type="AlphaFoldDB" id="A0A026X016"/>
<dbReference type="STRING" id="2015173.A0A026X016"/>
<dbReference type="PANTHER" id="PTHR12048">
    <property type="entry name" value="CCAAT-BINDING FACTOR-RELATED"/>
    <property type="match status" value="1"/>
</dbReference>
<dbReference type="Gene3D" id="1.25.10.10">
    <property type="entry name" value="Leucine-rich Repeat Variant"/>
    <property type="match status" value="1"/>
</dbReference>
<gene>
    <name evidence="4" type="ORF">X777_07958</name>
</gene>
<feature type="compositionally biased region" description="Basic residues" evidence="2">
    <location>
        <begin position="886"/>
        <end position="901"/>
    </location>
</feature>
<feature type="compositionally biased region" description="Acidic residues" evidence="2">
    <location>
        <begin position="729"/>
        <end position="778"/>
    </location>
</feature>
<feature type="compositionally biased region" description="Polar residues" evidence="2">
    <location>
        <begin position="863"/>
        <end position="878"/>
    </location>
</feature>
<evidence type="ECO:0000256" key="2">
    <source>
        <dbReference type="SAM" id="MobiDB-lite"/>
    </source>
</evidence>
<dbReference type="PANTHER" id="PTHR12048:SF0">
    <property type="entry name" value="CCAAT_ENHANCER-BINDING PROTEIN ZETA"/>
    <property type="match status" value="1"/>
</dbReference>
<comment type="similarity">
    <text evidence="1">Belongs to the CBF/MAK21 family.</text>
</comment>
<accession>A0A026X016</accession>
<dbReference type="InterPro" id="IPR011989">
    <property type="entry name" value="ARM-like"/>
</dbReference>
<dbReference type="OrthoDB" id="28947at2759"/>
<feature type="compositionally biased region" description="Acidic residues" evidence="2">
    <location>
        <begin position="785"/>
        <end position="810"/>
    </location>
</feature>
<feature type="region of interest" description="Disordered" evidence="2">
    <location>
        <begin position="720"/>
        <end position="815"/>
    </location>
</feature>
<evidence type="ECO:0000313" key="5">
    <source>
        <dbReference type="Proteomes" id="UP000053097"/>
    </source>
</evidence>
<sequence length="916" mass="104211">MDKGFGGHSIGGSGGQKWYEEYQKAEGACKHSKSETDVLRLKDEGKKYLDAETAAFQMKQSRSKDSEIKWLKMALQQGTTSDKIAANIVFIQDNPKYNLGRLVSLVSQVRGAKHNQCGMVIASLKELFLSDLLHPKFRLFKLEEQDLDKLDIQNEPNSIVKTNAARNRLLAHWYFEDQLCEQYERFILNLSAVASDTVDTNREKAIATMADLLIGNAEQEHKLLELIVNKIGDPSSKVGSKTVFCINKLLYKHPNMKLVVLREIEKLLFRKNVAHRTQYYAICLLTQYALEKNDDEIASTLIEVYFAFFKACLKKGEPDSRMMAAILTGVKRAYPYVKTTTKVLDEHINSIYKVVHLGSFNVSLNALSLLHQVTSKDQSQANRFYSAFYRKLFDQQIGTANRRAIFLNLLYRVLQTDQSILRSYAFVKRILQVSLYFPANMTCAILYTVSKVFQERQDLKHMLFEPRTAVKVEKEEEVEDISLSDTEDVHVIEQVKEETEENTIVLSNVTIGADSTSEAKSTVKEEEEVDIKTAMQDFTKPYDPFGRNPLYAGAIKEVNIELAALAKHFHPSVALFASQIIQGKPIEYTGDPLEDLALIRFLDRYVFKNPKKLEAKKVQRKNDPLAQRAGYAPKGIRSLAVDSAAYLNETEDRIPVDELFLYRYMKQRNEIKKRIKKEDDDDNEDIESVNSEEFNDMLDRMGSGQEFGDLDIAADIVPRKKKGAKASNDSDDDDDDDDGDSDGQSEDDDIADNDDMSEDDIAEDFDDDNTFADDDDELQNFSDVDLADVDDEDLSDMEFNDSEDEEEGLDDQLIADLNKKLKAKSPKGKGNKKGKGIDSNIFVSAEKFAEMLEEQGRTKGKHGSSNTFNVNDGASNKQIDWEEKRHQRLRGKSFGKKRKKFVQSSNNNKQIKRFKR</sequence>
<protein>
    <submittedName>
        <fullName evidence="4">CCAAT/enhancer-binding protein zeta</fullName>
    </submittedName>
</protein>
<evidence type="ECO:0000259" key="3">
    <source>
        <dbReference type="Pfam" id="PF03914"/>
    </source>
</evidence>
<dbReference type="InterPro" id="IPR040155">
    <property type="entry name" value="CEBPZ/Mak21-like"/>
</dbReference>
<organism evidence="4 5">
    <name type="scientific">Ooceraea biroi</name>
    <name type="common">Clonal raider ant</name>
    <name type="synonym">Cerapachys biroi</name>
    <dbReference type="NCBI Taxonomy" id="2015173"/>
    <lineage>
        <taxon>Eukaryota</taxon>
        <taxon>Metazoa</taxon>
        <taxon>Ecdysozoa</taxon>
        <taxon>Arthropoda</taxon>
        <taxon>Hexapoda</taxon>
        <taxon>Insecta</taxon>
        <taxon>Pterygota</taxon>
        <taxon>Neoptera</taxon>
        <taxon>Endopterygota</taxon>
        <taxon>Hymenoptera</taxon>
        <taxon>Apocrita</taxon>
        <taxon>Aculeata</taxon>
        <taxon>Formicoidea</taxon>
        <taxon>Formicidae</taxon>
        <taxon>Dorylinae</taxon>
        <taxon>Ooceraea</taxon>
    </lineage>
</organism>
<feature type="domain" description="CCAAT-binding factor" evidence="3">
    <location>
        <begin position="363"/>
        <end position="577"/>
    </location>
</feature>
<feature type="region of interest" description="Disordered" evidence="2">
    <location>
        <begin position="854"/>
        <end position="916"/>
    </location>
</feature>
<proteinExistence type="inferred from homology"/>
<dbReference type="InterPro" id="IPR016024">
    <property type="entry name" value="ARM-type_fold"/>
</dbReference>
<keyword evidence="5" id="KW-1185">Reference proteome</keyword>
<evidence type="ECO:0000313" key="4">
    <source>
        <dbReference type="EMBL" id="EZA61625.1"/>
    </source>
</evidence>
<evidence type="ECO:0000256" key="1">
    <source>
        <dbReference type="ARBA" id="ARBA00007797"/>
    </source>
</evidence>
<dbReference type="Pfam" id="PF03914">
    <property type="entry name" value="CBF"/>
    <property type="match status" value="1"/>
</dbReference>
<dbReference type="EMBL" id="KK107054">
    <property type="protein sequence ID" value="EZA61625.1"/>
    <property type="molecule type" value="Genomic_DNA"/>
</dbReference>
<name>A0A026X016_OOCBI</name>
<dbReference type="Proteomes" id="UP000053097">
    <property type="component" value="Unassembled WGS sequence"/>
</dbReference>
<dbReference type="OMA" id="EIWCNDE"/>
<dbReference type="GO" id="GO:0005634">
    <property type="term" value="C:nucleus"/>
    <property type="evidence" value="ECO:0007669"/>
    <property type="project" value="UniProtKB-ARBA"/>
</dbReference>
<dbReference type="InterPro" id="IPR005612">
    <property type="entry name" value="CCAAT-binding_factor"/>
</dbReference>
<dbReference type="SUPFAM" id="SSF48371">
    <property type="entry name" value="ARM repeat"/>
    <property type="match status" value="1"/>
</dbReference>
<reference evidence="4 5" key="1">
    <citation type="journal article" date="2014" name="Curr. Biol.">
        <title>The genome of the clonal raider ant Cerapachys biroi.</title>
        <authorList>
            <person name="Oxley P.R."/>
            <person name="Ji L."/>
            <person name="Fetter-Pruneda I."/>
            <person name="McKenzie S.K."/>
            <person name="Li C."/>
            <person name="Hu H."/>
            <person name="Zhang G."/>
            <person name="Kronauer D.J."/>
        </authorList>
    </citation>
    <scope>NUCLEOTIDE SEQUENCE [LARGE SCALE GENOMIC DNA]</scope>
</reference>